<evidence type="ECO:0000313" key="8">
    <source>
        <dbReference type="EMBL" id="ABM62287.1"/>
    </source>
</evidence>
<dbReference type="Pfam" id="PF13614">
    <property type="entry name" value="AAA_31"/>
    <property type="match status" value="1"/>
</dbReference>
<evidence type="ECO:0000256" key="5">
    <source>
        <dbReference type="ARBA" id="ARBA00023137"/>
    </source>
</evidence>
<evidence type="ECO:0000256" key="3">
    <source>
        <dbReference type="ARBA" id="ARBA00022777"/>
    </source>
</evidence>
<feature type="domain" description="AAA" evidence="7">
    <location>
        <begin position="117"/>
        <end position="267"/>
    </location>
</feature>
<dbReference type="Proteomes" id="UP000000647">
    <property type="component" value="Chromosome"/>
</dbReference>
<dbReference type="EMBL" id="CP000544">
    <property type="protein sequence ID" value="ABM62287.1"/>
    <property type="molecule type" value="Genomic_DNA"/>
</dbReference>
<dbReference type="InterPro" id="IPR005702">
    <property type="entry name" value="Wzc-like_C"/>
</dbReference>
<dbReference type="NCBIfam" id="TIGR03018">
    <property type="entry name" value="pepcterm_TyrKin"/>
    <property type="match status" value="1"/>
</dbReference>
<dbReference type="KEGG" id="hha:Hhal_1520"/>
<keyword evidence="4" id="KW-0067">ATP-binding</keyword>
<feature type="region of interest" description="Disordered" evidence="6">
    <location>
        <begin position="1"/>
        <end position="61"/>
    </location>
</feature>
<evidence type="ECO:0000259" key="7">
    <source>
        <dbReference type="Pfam" id="PF13614"/>
    </source>
</evidence>
<keyword evidence="3" id="KW-0418">Kinase</keyword>
<dbReference type="CDD" id="cd05387">
    <property type="entry name" value="BY-kinase"/>
    <property type="match status" value="1"/>
</dbReference>
<dbReference type="InterPro" id="IPR050445">
    <property type="entry name" value="Bact_polysacc_biosynth/exp"/>
</dbReference>
<organism evidence="8 9">
    <name type="scientific">Halorhodospira halophila (strain DSM 244 / SL1)</name>
    <name type="common">Ectothiorhodospira halophila (strain DSM 244 / SL1)</name>
    <dbReference type="NCBI Taxonomy" id="349124"/>
    <lineage>
        <taxon>Bacteria</taxon>
        <taxon>Pseudomonadati</taxon>
        <taxon>Pseudomonadota</taxon>
        <taxon>Gammaproteobacteria</taxon>
        <taxon>Chromatiales</taxon>
        <taxon>Ectothiorhodospiraceae</taxon>
        <taxon>Halorhodospira</taxon>
    </lineage>
</organism>
<evidence type="ECO:0000256" key="4">
    <source>
        <dbReference type="ARBA" id="ARBA00022840"/>
    </source>
</evidence>
<dbReference type="STRING" id="349124.Hhal_1520"/>
<keyword evidence="5" id="KW-0829">Tyrosine-protein kinase</keyword>
<dbReference type="InterPro" id="IPR025669">
    <property type="entry name" value="AAA_dom"/>
</dbReference>
<sequence length="332" mass="35670">MSIIERALEKRRGNQAPGAQAQGSVQGAGQQEADPAGETTQTEYAQARPSTPQFGRAPRTVERPADVRIDYGWLRHQGIQVPGEARSGLEEEFRLMKRPLLDNAFGRHGMPVVDKGRLIMVTSAVPGEGKTFSTINLALSIAMEVDRTVLVVDADVARPSVPRTLGFAADRGLMDLLTDSDLRLPDVLLRTDIPDLSVLPAGRPHGRSTELLASQGMTDLLEEIHERYPDRVILFDSPPLLSTSEPSVLAREMGQVLLVIEAEGTAQTAVMRAAELLEGCDVVLTMLNKATGHGGLGYSGYGYGYGYGYGKYGGEPRSSAAKEADGRVAEGS</sequence>
<dbReference type="AlphaFoldDB" id="A1WX75"/>
<dbReference type="PANTHER" id="PTHR32309">
    <property type="entry name" value="TYROSINE-PROTEIN KINASE"/>
    <property type="match status" value="1"/>
</dbReference>
<protein>
    <recommendedName>
        <fullName evidence="7">AAA domain-containing protein</fullName>
    </recommendedName>
</protein>
<dbReference type="PANTHER" id="PTHR32309:SF31">
    <property type="entry name" value="CAPSULAR EXOPOLYSACCHARIDE FAMILY"/>
    <property type="match status" value="1"/>
</dbReference>
<evidence type="ECO:0000256" key="6">
    <source>
        <dbReference type="SAM" id="MobiDB-lite"/>
    </source>
</evidence>
<name>A1WX75_HALHL</name>
<reference evidence="9" key="1">
    <citation type="submission" date="2006-12" db="EMBL/GenBank/DDBJ databases">
        <title>Complete sequence of Halorhodospira halophila SL1.</title>
        <authorList>
            <consortium name="US DOE Joint Genome Institute"/>
            <person name="Copeland A."/>
            <person name="Lucas S."/>
            <person name="Lapidus A."/>
            <person name="Barry K."/>
            <person name="Detter J.C."/>
            <person name="Glavina del Rio T."/>
            <person name="Hammon N."/>
            <person name="Israni S."/>
            <person name="Dalin E."/>
            <person name="Tice H."/>
            <person name="Pitluck S."/>
            <person name="Saunders E."/>
            <person name="Brettin T."/>
            <person name="Bruce D."/>
            <person name="Han C."/>
            <person name="Tapia R."/>
            <person name="Schmutz J."/>
            <person name="Larimer F."/>
            <person name="Land M."/>
            <person name="Hauser L."/>
            <person name="Kyrpides N."/>
            <person name="Mikhailova N."/>
            <person name="Hoff W."/>
            <person name="Richardson P."/>
        </authorList>
    </citation>
    <scope>NUCLEOTIDE SEQUENCE [LARGE SCALE GENOMIC DNA]</scope>
    <source>
        <strain evidence="9">DSM 244 / SL1</strain>
    </source>
</reference>
<dbReference type="RefSeq" id="WP_011814309.1">
    <property type="nucleotide sequence ID" value="NC_008789.1"/>
</dbReference>
<keyword evidence="2" id="KW-0547">Nucleotide-binding</keyword>
<dbReference type="HOGENOM" id="CLU_052027_1_0_6"/>
<reference evidence="8 9" key="2">
    <citation type="journal article" date="2013" name="Stand. Genomic Sci.">
        <title>Complete genome sequence of Halorhodospira halophila SL1.</title>
        <authorList>
            <person name="Challacombe J.F."/>
            <person name="Majid S."/>
            <person name="Deole R."/>
            <person name="Brettin T.S."/>
            <person name="Bruce D."/>
            <person name="Delano S.F."/>
            <person name="Detter J.C."/>
            <person name="Gleasner C.D."/>
            <person name="Han C.S."/>
            <person name="Misra M."/>
            <person name="Reitenga K.G."/>
            <person name="Mikhailova N."/>
            <person name="Woyke T."/>
            <person name="Pitluck S."/>
            <person name="Nolan M."/>
            <person name="Land M.L."/>
            <person name="Saunders E."/>
            <person name="Tapia R."/>
            <person name="Lapidus A."/>
            <person name="Ivanova N."/>
            <person name="Hoff W.D."/>
        </authorList>
    </citation>
    <scope>NUCLEOTIDE SEQUENCE [LARGE SCALE GENOMIC DNA]</scope>
    <source>
        <strain evidence="9">DSM 244 / SL1</strain>
    </source>
</reference>
<dbReference type="Gene3D" id="3.40.50.300">
    <property type="entry name" value="P-loop containing nucleotide triphosphate hydrolases"/>
    <property type="match status" value="1"/>
</dbReference>
<evidence type="ECO:0000313" key="9">
    <source>
        <dbReference type="Proteomes" id="UP000000647"/>
    </source>
</evidence>
<proteinExistence type="predicted"/>
<feature type="compositionally biased region" description="Low complexity" evidence="6">
    <location>
        <begin position="15"/>
        <end position="31"/>
    </location>
</feature>
<keyword evidence="1" id="KW-0808">Transferase</keyword>
<feature type="compositionally biased region" description="Basic and acidic residues" evidence="6">
    <location>
        <begin position="1"/>
        <end position="12"/>
    </location>
</feature>
<feature type="compositionally biased region" description="Polar residues" evidence="6">
    <location>
        <begin position="38"/>
        <end position="53"/>
    </location>
</feature>
<keyword evidence="9" id="KW-1185">Reference proteome</keyword>
<evidence type="ECO:0000256" key="1">
    <source>
        <dbReference type="ARBA" id="ARBA00022679"/>
    </source>
</evidence>
<dbReference type="SUPFAM" id="SSF52540">
    <property type="entry name" value="P-loop containing nucleoside triphosphate hydrolases"/>
    <property type="match status" value="1"/>
</dbReference>
<dbReference type="eggNOG" id="COG0489">
    <property type="taxonomic scope" value="Bacteria"/>
</dbReference>
<accession>A1WX75</accession>
<gene>
    <name evidence="8" type="ordered locus">Hhal_1520</name>
</gene>
<dbReference type="OrthoDB" id="9775724at2"/>
<evidence type="ECO:0000256" key="2">
    <source>
        <dbReference type="ARBA" id="ARBA00022741"/>
    </source>
</evidence>
<dbReference type="InterPro" id="IPR027417">
    <property type="entry name" value="P-loop_NTPase"/>
</dbReference>